<comment type="similarity">
    <text evidence="1">Belongs to the FAH family.</text>
</comment>
<protein>
    <submittedName>
        <fullName evidence="4">Fumarylacetoacetate hydrolase family protein</fullName>
    </submittedName>
</protein>
<name>A0ABU5DSG8_9PROT</name>
<dbReference type="GO" id="GO:0016787">
    <property type="term" value="F:hydrolase activity"/>
    <property type="evidence" value="ECO:0007669"/>
    <property type="project" value="UniProtKB-KW"/>
</dbReference>
<dbReference type="EMBL" id="JAXCLX010000001">
    <property type="protein sequence ID" value="MDY0870341.1"/>
    <property type="molecule type" value="Genomic_DNA"/>
</dbReference>
<organism evidence="4 5">
    <name type="scientific">Dongia rigui</name>
    <dbReference type="NCBI Taxonomy" id="940149"/>
    <lineage>
        <taxon>Bacteria</taxon>
        <taxon>Pseudomonadati</taxon>
        <taxon>Pseudomonadota</taxon>
        <taxon>Alphaproteobacteria</taxon>
        <taxon>Rhodospirillales</taxon>
        <taxon>Dongiaceae</taxon>
        <taxon>Dongia</taxon>
    </lineage>
</organism>
<dbReference type="Proteomes" id="UP001271769">
    <property type="component" value="Unassembled WGS sequence"/>
</dbReference>
<sequence length="394" mass="41749">MDISLTPANVLPNDGTAGTLIGRAWVPGNPAGPSVVLVSGTELKDLSKSFATMAAVLAEKDPTAAVQAAAASAPSLGSLEACLANTPSGKRDPHKPYLLAPTDLQAIKACGVTFAASMLERVIEERAKGDPTAAEGIRQVIAKEIGGDLRRIKPGSAEAETLKQALIERGMWSQYLEVGIGPYAEVFTKSQPMSAVGTGADIGIHPESSWNNPEPEIVLVIDPTGRIVGATLGNDVNLRDFEGRSALLLGRAKDNNASAALGPFIRLFDATFTIDDLRQAELSVKVTGLDQFILDDKSSMNQISRDVTDLAKQTLSRNHQYPDGLVLYVGTMFAPIKDRGAPGMGFTHKIDDVVTIATPKLGALVNRVRLTTEVEPWTFGTGALMKNLAQRGLL</sequence>
<dbReference type="SUPFAM" id="SSF56529">
    <property type="entry name" value="FAH"/>
    <property type="match status" value="1"/>
</dbReference>
<proteinExistence type="inferred from homology"/>
<evidence type="ECO:0000313" key="4">
    <source>
        <dbReference type="EMBL" id="MDY0870341.1"/>
    </source>
</evidence>
<dbReference type="PANTHER" id="PTHR42796:SF7">
    <property type="entry name" value="2-DEHYDRO-3-DEOXY-D-ARABINONATE DEHYDRATASE"/>
    <property type="match status" value="1"/>
</dbReference>
<comment type="caution">
    <text evidence="4">The sequence shown here is derived from an EMBL/GenBank/DDBJ whole genome shotgun (WGS) entry which is preliminary data.</text>
</comment>
<evidence type="ECO:0000259" key="3">
    <source>
        <dbReference type="Pfam" id="PF01557"/>
    </source>
</evidence>
<reference evidence="4 5" key="1">
    <citation type="journal article" date="2013" name="Antonie Van Leeuwenhoek">
        <title>Dongia rigui sp. nov., isolated from freshwater of a large wetland in Korea.</title>
        <authorList>
            <person name="Baik K.S."/>
            <person name="Hwang Y.M."/>
            <person name="Choi J.S."/>
            <person name="Kwon J."/>
            <person name="Seong C.N."/>
        </authorList>
    </citation>
    <scope>NUCLEOTIDE SEQUENCE [LARGE SCALE GENOMIC DNA]</scope>
    <source>
        <strain evidence="4 5">04SU4-P</strain>
    </source>
</reference>
<dbReference type="InterPro" id="IPR051121">
    <property type="entry name" value="FAH"/>
</dbReference>
<dbReference type="PANTHER" id="PTHR42796">
    <property type="entry name" value="FUMARYLACETOACETATE HYDROLASE DOMAIN-CONTAINING PROTEIN 2A-RELATED"/>
    <property type="match status" value="1"/>
</dbReference>
<keyword evidence="4" id="KW-0378">Hydrolase</keyword>
<evidence type="ECO:0000256" key="2">
    <source>
        <dbReference type="ARBA" id="ARBA00022723"/>
    </source>
</evidence>
<gene>
    <name evidence="4" type="ORF">SMD31_00315</name>
</gene>
<keyword evidence="5" id="KW-1185">Reference proteome</keyword>
<feature type="domain" description="Fumarylacetoacetase-like C-terminal" evidence="3">
    <location>
        <begin position="190"/>
        <end position="369"/>
    </location>
</feature>
<dbReference type="InterPro" id="IPR011234">
    <property type="entry name" value="Fumarylacetoacetase-like_C"/>
</dbReference>
<evidence type="ECO:0000313" key="5">
    <source>
        <dbReference type="Proteomes" id="UP001271769"/>
    </source>
</evidence>
<accession>A0ABU5DSG8</accession>
<dbReference type="Gene3D" id="3.90.850.10">
    <property type="entry name" value="Fumarylacetoacetase-like, C-terminal domain"/>
    <property type="match status" value="1"/>
</dbReference>
<keyword evidence="2" id="KW-0479">Metal-binding</keyword>
<evidence type="ECO:0000256" key="1">
    <source>
        <dbReference type="ARBA" id="ARBA00010211"/>
    </source>
</evidence>
<dbReference type="Pfam" id="PF01557">
    <property type="entry name" value="FAA_hydrolase"/>
    <property type="match status" value="1"/>
</dbReference>
<dbReference type="InterPro" id="IPR036663">
    <property type="entry name" value="Fumarylacetoacetase_C_sf"/>
</dbReference>
<dbReference type="RefSeq" id="WP_320498512.1">
    <property type="nucleotide sequence ID" value="NZ_JAXCLX010000001.1"/>
</dbReference>